<dbReference type="GO" id="GO:0005783">
    <property type="term" value="C:endoplasmic reticulum"/>
    <property type="evidence" value="ECO:0007669"/>
    <property type="project" value="UniProtKB-SubCell"/>
</dbReference>
<dbReference type="PANTHER" id="PTHR13024">
    <property type="entry name" value="MICROSOMAL TRIGLYCERIDE TRANSFER PROTEIN, LARGE SUBUNIT"/>
    <property type="match status" value="1"/>
</dbReference>
<keyword evidence="2" id="KW-0813">Transport</keyword>
<dbReference type="Pfam" id="PF19444">
    <property type="entry name" value="MTP_lip_bd"/>
    <property type="match status" value="1"/>
</dbReference>
<dbReference type="InterPro" id="IPR039988">
    <property type="entry name" value="MTTP"/>
</dbReference>
<dbReference type="SUPFAM" id="SSF56968">
    <property type="entry name" value="Lipovitellin-phosvitin complex, beta-sheet shell regions"/>
    <property type="match status" value="1"/>
</dbReference>
<comment type="subcellular location">
    <subcellularLocation>
        <location evidence="1">Endoplasmic reticulum</location>
    </subcellularLocation>
</comment>
<dbReference type="PANTHER" id="PTHR13024:SF0">
    <property type="entry name" value="MICROSOMAL TRIACYLGLYCEROL TRANSFER PROTEIN"/>
    <property type="match status" value="1"/>
</dbReference>
<evidence type="ECO:0000256" key="1">
    <source>
        <dbReference type="ARBA" id="ARBA00004240"/>
    </source>
</evidence>
<dbReference type="SMART" id="SM00638">
    <property type="entry name" value="LPD_N"/>
    <property type="match status" value="1"/>
</dbReference>
<keyword evidence="3" id="KW-0732">Signal</keyword>
<evidence type="ECO:0000313" key="7">
    <source>
        <dbReference type="EMBL" id="CAD7200897.1"/>
    </source>
</evidence>
<dbReference type="GO" id="GO:0016323">
    <property type="term" value="C:basolateral plasma membrane"/>
    <property type="evidence" value="ECO:0007669"/>
    <property type="project" value="TreeGrafter"/>
</dbReference>
<name>A0A7R8ZD35_TIMDO</name>
<dbReference type="InterPro" id="IPR015819">
    <property type="entry name" value="Lipid_transp_b-sht_shell"/>
</dbReference>
<dbReference type="SUPFAM" id="SSF48431">
    <property type="entry name" value="Lipovitellin-phosvitin complex, superhelical domain"/>
    <property type="match status" value="1"/>
</dbReference>
<dbReference type="Gene3D" id="1.25.10.20">
    <property type="entry name" value="Vitellinogen, superhelical"/>
    <property type="match status" value="1"/>
</dbReference>
<organism evidence="7">
    <name type="scientific">Timema douglasi</name>
    <name type="common">Walking stick</name>
    <dbReference type="NCBI Taxonomy" id="61478"/>
    <lineage>
        <taxon>Eukaryota</taxon>
        <taxon>Metazoa</taxon>
        <taxon>Ecdysozoa</taxon>
        <taxon>Arthropoda</taxon>
        <taxon>Hexapoda</taxon>
        <taxon>Insecta</taxon>
        <taxon>Pterygota</taxon>
        <taxon>Neoptera</taxon>
        <taxon>Polyneoptera</taxon>
        <taxon>Phasmatodea</taxon>
        <taxon>Timematodea</taxon>
        <taxon>Timematoidea</taxon>
        <taxon>Timematidae</taxon>
        <taxon>Timema</taxon>
    </lineage>
</organism>
<protein>
    <recommendedName>
        <fullName evidence="6">Vitellogenin domain-containing protein</fullName>
    </recommendedName>
</protein>
<keyword evidence="4" id="KW-0256">Endoplasmic reticulum</keyword>
<dbReference type="GO" id="GO:0005794">
    <property type="term" value="C:Golgi apparatus"/>
    <property type="evidence" value="ECO:0007669"/>
    <property type="project" value="TreeGrafter"/>
</dbReference>
<comment type="caution">
    <text evidence="5">Lacks conserved residue(s) required for the propagation of feature annotation.</text>
</comment>
<dbReference type="GO" id="GO:0008289">
    <property type="term" value="F:lipid binding"/>
    <property type="evidence" value="ECO:0007669"/>
    <property type="project" value="InterPro"/>
</dbReference>
<proteinExistence type="predicted"/>
<evidence type="ECO:0000256" key="4">
    <source>
        <dbReference type="ARBA" id="ARBA00022824"/>
    </source>
</evidence>
<dbReference type="InterPro" id="IPR045811">
    <property type="entry name" value="MTP_lip-bd"/>
</dbReference>
<dbReference type="PROSITE" id="PS51211">
    <property type="entry name" value="VITELLOGENIN"/>
    <property type="match status" value="1"/>
</dbReference>
<dbReference type="InterPro" id="IPR001747">
    <property type="entry name" value="Vitellogenin_N"/>
</dbReference>
<dbReference type="Pfam" id="PF01347">
    <property type="entry name" value="Vitellogenin_N"/>
    <property type="match status" value="1"/>
</dbReference>
<dbReference type="GO" id="GO:0042157">
    <property type="term" value="P:lipoprotein metabolic process"/>
    <property type="evidence" value="ECO:0007669"/>
    <property type="project" value="TreeGrafter"/>
</dbReference>
<gene>
    <name evidence="7" type="ORF">TDIB3V08_LOCUS7108</name>
</gene>
<dbReference type="GO" id="GO:0005548">
    <property type="term" value="F:phospholipid transporter activity"/>
    <property type="evidence" value="ECO:0007669"/>
    <property type="project" value="InterPro"/>
</dbReference>
<dbReference type="InterPro" id="IPR011030">
    <property type="entry name" value="Lipovitellin_superhlx_dom"/>
</dbReference>
<dbReference type="Gene3D" id="2.30.230.10">
    <property type="entry name" value="Lipovitellin, beta-sheet shell regions, chain A"/>
    <property type="match status" value="1"/>
</dbReference>
<evidence type="ECO:0000256" key="2">
    <source>
        <dbReference type="ARBA" id="ARBA00022448"/>
    </source>
</evidence>
<dbReference type="AlphaFoldDB" id="A0A7R8ZD35"/>
<feature type="domain" description="Vitellogenin" evidence="6">
    <location>
        <begin position="136"/>
        <end position="743"/>
    </location>
</feature>
<sequence length="1040" mass="116540">MREDGQKTSPYKVDALVLMPINVGPCTDREYLTHTGYTQTKWRTHLVRFAGDGHLKRGLVFWKTAVKAPKERISFWKTVVKAPKERIGFWKTAVKAPKERISFWKTVVKAPKERIGCREPAEKAPKERIGYWKTAVKAPKERIGCREPAVKAPKKRIGYWRTTVKALKKRTGSVSTPQLLIKSRKAPAPEGFIAHSSKLEGFANSPYYVHWSKGVIQHVYIVENEELSLVNFKKGVASFFQFQLLDTQQTEKDTSGKCVVTYTSKDPHNFRKTKTNCVSGKNIPFILHPDEFMGTNVTSTREADYVMSRDLSAIQSVKMHETHDMSVVLRQEIGSRVTALQEITLTDSPVTMLPVVGYTVEAAVKELEVTSGQTLKQQILVTEREPLHCTEECPSLVKLVKENRDHLRNENLGITRSAAAFIRLLNAARGAKKEEIAKVLKSSKNKEIISQLYDLAGATQTQEAHDAVMKVLHLDYEYDLDQNERYFWALSLGSHPKLSVIKDVLKLSEKEHPSEKLAETLVLTVSAMTNRFRRHPGNSKHKIVSDVQSSLESGISACNSEECKQKYLRAFKNLALEDTIPTLLKYAINGTRKTSVTAMKAIRALPVTMWNDTVKKAAERIYFQAGRRYDSSSRTLSLDILLESSPSKALLRDLLLSLTSTDPAYEVKQYLVQRLRQIGERDLLLNNTVREIVREEKMLNTYHIQAQRGLTTAFTRSFLNHPSLNGSLVSIQEVSSGLLKRGIVDIVIDRAGQSQEIFSLGLFTGGLGSFLSSDEEPSDPDELEESATAGMEVTALGVQVRPFVFFSGQGELMGHVWSGTGSEKTPAFQTIALLQDHLEYLPLQTGFIAELSLIGAVSFDLSGQIQLSLWNKNAHSLVEKNAGIALQGLVKVDTSFVRSQVEFNLATEVKLNLVSDIDFYGNLALCLQLKQPDSVVRHNIYKVERIPGSKHRLRKSKYKTIPVPGRTYALNRKNNEMCNVDSGVFPEVDSGVFLEGDLGEFPGVDLLGGRKVETTSGKRLPPVQVLAPPKLMRYEYECLD</sequence>
<evidence type="ECO:0000259" key="6">
    <source>
        <dbReference type="PROSITE" id="PS51211"/>
    </source>
</evidence>
<dbReference type="InterPro" id="IPR015816">
    <property type="entry name" value="Vitellinogen_b-sht_N"/>
</dbReference>
<evidence type="ECO:0000256" key="3">
    <source>
        <dbReference type="ARBA" id="ARBA00022729"/>
    </source>
</evidence>
<evidence type="ECO:0000256" key="5">
    <source>
        <dbReference type="PROSITE-ProRule" id="PRU00557"/>
    </source>
</evidence>
<accession>A0A7R8ZD35</accession>
<reference evidence="7" key="1">
    <citation type="submission" date="2020-11" db="EMBL/GenBank/DDBJ databases">
        <authorList>
            <person name="Tran Van P."/>
        </authorList>
    </citation>
    <scope>NUCLEOTIDE SEQUENCE</scope>
</reference>
<dbReference type="EMBL" id="OA567861">
    <property type="protein sequence ID" value="CAD7200897.1"/>
    <property type="molecule type" value="Genomic_DNA"/>
</dbReference>